<dbReference type="Pfam" id="PF03816">
    <property type="entry name" value="LytR_cpsA_psr"/>
    <property type="match status" value="1"/>
</dbReference>
<dbReference type="PANTHER" id="PTHR33392:SF6">
    <property type="entry name" value="POLYISOPRENYL-TEICHOIC ACID--PEPTIDOGLYCAN TEICHOIC ACID TRANSFERASE TAGU"/>
    <property type="match status" value="1"/>
</dbReference>
<dbReference type="AlphaFoldDB" id="A0A833P3A8"/>
<comment type="similarity">
    <text evidence="1">Belongs to the LytR/CpsA/Psr (LCP) family.</text>
</comment>
<evidence type="ECO:0000256" key="1">
    <source>
        <dbReference type="ARBA" id="ARBA00006068"/>
    </source>
</evidence>
<dbReference type="InterPro" id="IPR050922">
    <property type="entry name" value="LytR/CpsA/Psr_CW_biosynth"/>
</dbReference>
<dbReference type="InterPro" id="IPR004474">
    <property type="entry name" value="LytR_CpsA_psr"/>
</dbReference>
<keyword evidence="2" id="KW-1133">Transmembrane helix</keyword>
<sequence length="293" mass="33199">MKRRPDFLRLSAVIIVILGVGYLYQNLFSPKSIPDFLKLAVIETPENILILGTDITFDSETGRSTYEVGRSDTIMLLHYEPLRRRINILSIPRDSYVEIPGYYYTKINAAFVFGGIDLAKKTVSNITGVKIDKHIIINTQGLKKLVDLLGGVPVDVEKDMYYVDRAQDLHINLKKGCQKLSGKQAEGYIRFRHDAEGDIGRIARQQNFFKSLTKSLSTPQAFFKSPFIIGLILKNIKSSLSLKEFIIFANTMRQSNLNEINTMSLPGIPSNNEAGSVWLIDQNELKRIISEYF</sequence>
<evidence type="ECO:0000313" key="4">
    <source>
        <dbReference type="EMBL" id="KAF0134416.1"/>
    </source>
</evidence>
<gene>
    <name evidence="4" type="ORF">FD145_641</name>
</gene>
<evidence type="ECO:0000259" key="3">
    <source>
        <dbReference type="Pfam" id="PF03816"/>
    </source>
</evidence>
<protein>
    <submittedName>
        <fullName evidence="4">Transcriptional attenuator LytR family</fullName>
    </submittedName>
</protein>
<accession>A0A833P3A8</accession>
<proteinExistence type="inferred from homology"/>
<keyword evidence="2" id="KW-0472">Membrane</keyword>
<comment type="caution">
    <text evidence="4">The sequence shown here is derived from an EMBL/GenBank/DDBJ whole genome shotgun (WGS) entry which is preliminary data.</text>
</comment>
<dbReference type="PANTHER" id="PTHR33392">
    <property type="entry name" value="POLYISOPRENYL-TEICHOIC ACID--PEPTIDOGLYCAN TEICHOIC ACID TRANSFERASE TAGU"/>
    <property type="match status" value="1"/>
</dbReference>
<reference evidence="4 5" key="1">
    <citation type="submission" date="2019-12" db="EMBL/GenBank/DDBJ databases">
        <authorList>
            <person name="Wolfe R."/>
            <person name="Danczak R."/>
            <person name="Wilkins M."/>
        </authorList>
    </citation>
    <scope>NUCLEOTIDE SEQUENCE [LARGE SCALE GENOMIC DNA]</scope>
    <source>
        <strain evidence="4">X2_MaxBin.013</strain>
    </source>
</reference>
<evidence type="ECO:0000313" key="5">
    <source>
        <dbReference type="Proteomes" id="UP000488506"/>
    </source>
</evidence>
<evidence type="ECO:0000256" key="2">
    <source>
        <dbReference type="SAM" id="Phobius"/>
    </source>
</evidence>
<dbReference type="Proteomes" id="UP000488506">
    <property type="component" value="Unassembled WGS sequence"/>
</dbReference>
<organism evidence="4 5">
    <name type="scientific">Candidatus Saganbacteria bacterium</name>
    <dbReference type="NCBI Taxonomy" id="2575572"/>
    <lineage>
        <taxon>Bacteria</taxon>
        <taxon>Bacillati</taxon>
        <taxon>Saganbacteria</taxon>
    </lineage>
</organism>
<dbReference type="EMBL" id="WPAF01000008">
    <property type="protein sequence ID" value="KAF0134416.1"/>
    <property type="molecule type" value="Genomic_DNA"/>
</dbReference>
<dbReference type="Gene3D" id="3.40.630.190">
    <property type="entry name" value="LCP protein"/>
    <property type="match status" value="1"/>
</dbReference>
<dbReference type="NCBIfam" id="TIGR00350">
    <property type="entry name" value="lytR_cpsA_psr"/>
    <property type="match status" value="1"/>
</dbReference>
<feature type="domain" description="Cell envelope-related transcriptional attenuator" evidence="3">
    <location>
        <begin position="70"/>
        <end position="216"/>
    </location>
</feature>
<keyword evidence="2" id="KW-0812">Transmembrane</keyword>
<name>A0A833P3A8_UNCSA</name>
<feature type="transmembrane region" description="Helical" evidence="2">
    <location>
        <begin position="7"/>
        <end position="24"/>
    </location>
</feature>